<organism evidence="3 4">
    <name type="scientific">Hyaloperonospora arabidopsidis (strain Emoy2)</name>
    <name type="common">Downy mildew agent</name>
    <name type="synonym">Peronospora arabidopsidis</name>
    <dbReference type="NCBI Taxonomy" id="559515"/>
    <lineage>
        <taxon>Eukaryota</taxon>
        <taxon>Sar</taxon>
        <taxon>Stramenopiles</taxon>
        <taxon>Oomycota</taxon>
        <taxon>Peronosporomycetes</taxon>
        <taxon>Peronosporales</taxon>
        <taxon>Peronosporaceae</taxon>
        <taxon>Hyaloperonospora</taxon>
    </lineage>
</organism>
<dbReference type="InParanoid" id="M4BEY4"/>
<dbReference type="HOGENOM" id="CLU_1597604_0_0_1"/>
<sequence length="167" mass="18702">MSPKRKAVAAGEYRAHPEAHNVLVRASIFKGEDEEVKADNNAEPTQEEKLLELMKGLAEHMERLEESQDKRERIKEETSVFGFALGQGQAMNRRALDMTPPRAPSPAVSPGTYFGFKQQGYAEAAANVEMAQAPHRSLPQPAYRQAPQQMRDPEPYLGQVANTRERN</sequence>
<dbReference type="AlphaFoldDB" id="M4BEY4"/>
<dbReference type="EMBL" id="JH598187">
    <property type="status" value="NOT_ANNOTATED_CDS"/>
    <property type="molecule type" value="Genomic_DNA"/>
</dbReference>
<keyword evidence="1" id="KW-0175">Coiled coil</keyword>
<name>M4BEY4_HYAAE</name>
<dbReference type="VEuPathDB" id="FungiDB:HpaG804852"/>
<feature type="region of interest" description="Disordered" evidence="2">
    <location>
        <begin position="132"/>
        <end position="167"/>
    </location>
</feature>
<evidence type="ECO:0000256" key="2">
    <source>
        <dbReference type="SAM" id="MobiDB-lite"/>
    </source>
</evidence>
<accession>M4BEY4</accession>
<evidence type="ECO:0000313" key="4">
    <source>
        <dbReference type="Proteomes" id="UP000011713"/>
    </source>
</evidence>
<evidence type="ECO:0000313" key="3">
    <source>
        <dbReference type="EnsemblProtists" id="HpaP804852"/>
    </source>
</evidence>
<reference evidence="4" key="1">
    <citation type="journal article" date="2010" name="Science">
        <title>Signatures of adaptation to obligate biotrophy in the Hyaloperonospora arabidopsidis genome.</title>
        <authorList>
            <person name="Baxter L."/>
            <person name="Tripathy S."/>
            <person name="Ishaque N."/>
            <person name="Boot N."/>
            <person name="Cabral A."/>
            <person name="Kemen E."/>
            <person name="Thines M."/>
            <person name="Ah-Fong A."/>
            <person name="Anderson R."/>
            <person name="Badejoko W."/>
            <person name="Bittner-Eddy P."/>
            <person name="Boore J.L."/>
            <person name="Chibucos M.C."/>
            <person name="Coates M."/>
            <person name="Dehal P."/>
            <person name="Delehaunty K."/>
            <person name="Dong S."/>
            <person name="Downton P."/>
            <person name="Dumas B."/>
            <person name="Fabro G."/>
            <person name="Fronick C."/>
            <person name="Fuerstenberg S.I."/>
            <person name="Fulton L."/>
            <person name="Gaulin E."/>
            <person name="Govers F."/>
            <person name="Hughes L."/>
            <person name="Humphray S."/>
            <person name="Jiang R.H."/>
            <person name="Judelson H."/>
            <person name="Kamoun S."/>
            <person name="Kyung K."/>
            <person name="Meijer H."/>
            <person name="Minx P."/>
            <person name="Morris P."/>
            <person name="Nelson J."/>
            <person name="Phuntumart V."/>
            <person name="Qutob D."/>
            <person name="Rehmany A."/>
            <person name="Rougon-Cardoso A."/>
            <person name="Ryden P."/>
            <person name="Torto-Alalibo T."/>
            <person name="Studholme D."/>
            <person name="Wang Y."/>
            <person name="Win J."/>
            <person name="Wood J."/>
            <person name="Clifton S.W."/>
            <person name="Rogers J."/>
            <person name="Van den Ackerveken G."/>
            <person name="Jones J.D."/>
            <person name="McDowell J.M."/>
            <person name="Beynon J."/>
            <person name="Tyler B.M."/>
        </authorList>
    </citation>
    <scope>NUCLEOTIDE SEQUENCE [LARGE SCALE GENOMIC DNA]</scope>
    <source>
        <strain evidence="4">Emoy2</strain>
    </source>
</reference>
<dbReference type="EnsemblProtists" id="HpaT804852">
    <property type="protein sequence ID" value="HpaP804852"/>
    <property type="gene ID" value="HpaG804852"/>
</dbReference>
<protein>
    <submittedName>
        <fullName evidence="3">Uncharacterized protein</fullName>
    </submittedName>
</protein>
<proteinExistence type="predicted"/>
<evidence type="ECO:0000256" key="1">
    <source>
        <dbReference type="SAM" id="Coils"/>
    </source>
</evidence>
<keyword evidence="4" id="KW-1185">Reference proteome</keyword>
<dbReference type="Proteomes" id="UP000011713">
    <property type="component" value="Unassembled WGS sequence"/>
</dbReference>
<reference evidence="3" key="2">
    <citation type="submission" date="2015-06" db="UniProtKB">
        <authorList>
            <consortium name="EnsemblProtists"/>
        </authorList>
    </citation>
    <scope>IDENTIFICATION</scope>
    <source>
        <strain evidence="3">Emoy2</strain>
    </source>
</reference>
<feature type="coiled-coil region" evidence="1">
    <location>
        <begin position="47"/>
        <end position="77"/>
    </location>
</feature>